<dbReference type="Proteomes" id="UP001642360">
    <property type="component" value="Unassembled WGS sequence"/>
</dbReference>
<organism evidence="3 4">
    <name type="scientific">Ilex paraguariensis</name>
    <name type="common">yerba mate</name>
    <dbReference type="NCBI Taxonomy" id="185542"/>
    <lineage>
        <taxon>Eukaryota</taxon>
        <taxon>Viridiplantae</taxon>
        <taxon>Streptophyta</taxon>
        <taxon>Embryophyta</taxon>
        <taxon>Tracheophyta</taxon>
        <taxon>Spermatophyta</taxon>
        <taxon>Magnoliopsida</taxon>
        <taxon>eudicotyledons</taxon>
        <taxon>Gunneridae</taxon>
        <taxon>Pentapetalae</taxon>
        <taxon>asterids</taxon>
        <taxon>campanulids</taxon>
        <taxon>Aquifoliales</taxon>
        <taxon>Aquifoliaceae</taxon>
        <taxon>Ilex</taxon>
    </lineage>
</organism>
<keyword evidence="1" id="KW-0175">Coiled coil</keyword>
<name>A0ABC8TTN8_9AQUA</name>
<gene>
    <name evidence="3" type="ORF">ILEXP_LOCUS42519</name>
</gene>
<evidence type="ECO:0000256" key="2">
    <source>
        <dbReference type="SAM" id="MobiDB-lite"/>
    </source>
</evidence>
<feature type="region of interest" description="Disordered" evidence="2">
    <location>
        <begin position="219"/>
        <end position="240"/>
    </location>
</feature>
<dbReference type="AlphaFoldDB" id="A0ABC8TTN8"/>
<sequence>MLSLREFCIALYLMERYREGHPLAPTLPSSVFLDETLLSLAGPPNVSSGTAGWGPTSGLRPQQGIPGALPIPSAGLRPPVQAMFSQADGSMQFNQQKARVPSMENSHANQLHNGEHNSLDLTFEETAESEKKVEEKEKVLLDSKEKLEFYRTKMQDLVLYKSRCDNRLNEITERALADKREAEILAKKYEEKYKQVAEIASKLTIEEASFRDMQEKIVQESSLHAQGQGDNLETARVTEE</sequence>
<keyword evidence="4" id="KW-1185">Reference proteome</keyword>
<dbReference type="PANTHER" id="PTHR11216">
    <property type="entry name" value="EH DOMAIN"/>
    <property type="match status" value="1"/>
</dbReference>
<accession>A0ABC8TTN8</accession>
<evidence type="ECO:0000256" key="1">
    <source>
        <dbReference type="SAM" id="Coils"/>
    </source>
</evidence>
<reference evidence="3 4" key="1">
    <citation type="submission" date="2024-02" db="EMBL/GenBank/DDBJ databases">
        <authorList>
            <person name="Vignale AGUSTIN F."/>
            <person name="Sosa J E."/>
            <person name="Modenutti C."/>
        </authorList>
    </citation>
    <scope>NUCLEOTIDE SEQUENCE [LARGE SCALE GENOMIC DNA]</scope>
</reference>
<protein>
    <submittedName>
        <fullName evidence="3">Uncharacterized protein</fullName>
    </submittedName>
</protein>
<proteinExistence type="predicted"/>
<comment type="caution">
    <text evidence="3">The sequence shown here is derived from an EMBL/GenBank/DDBJ whole genome shotgun (WGS) entry which is preliminary data.</text>
</comment>
<evidence type="ECO:0000313" key="3">
    <source>
        <dbReference type="EMBL" id="CAK9172833.1"/>
    </source>
</evidence>
<dbReference type="EMBL" id="CAUOFW020006069">
    <property type="protein sequence ID" value="CAK9172833.1"/>
    <property type="molecule type" value="Genomic_DNA"/>
</dbReference>
<evidence type="ECO:0000313" key="4">
    <source>
        <dbReference type="Proteomes" id="UP001642360"/>
    </source>
</evidence>
<feature type="coiled-coil region" evidence="1">
    <location>
        <begin position="172"/>
        <end position="206"/>
    </location>
</feature>
<feature type="compositionally biased region" description="Polar residues" evidence="2">
    <location>
        <begin position="219"/>
        <end position="231"/>
    </location>
</feature>
<dbReference type="PANTHER" id="PTHR11216:SF137">
    <property type="entry name" value="CALCIUM-BINDING EF HAND FAMILY PROTEIN"/>
    <property type="match status" value="1"/>
</dbReference>